<dbReference type="Gene3D" id="1.10.238.10">
    <property type="entry name" value="EF-hand"/>
    <property type="match status" value="2"/>
</dbReference>
<dbReference type="EMBL" id="JBAKFJ010000001">
    <property type="protein sequence ID" value="MEX0387170.1"/>
    <property type="molecule type" value="Genomic_DNA"/>
</dbReference>
<dbReference type="InterPro" id="IPR002048">
    <property type="entry name" value="EF_hand_dom"/>
</dbReference>
<proteinExistence type="predicted"/>
<comment type="caution">
    <text evidence="3">The sequence shown here is derived from an EMBL/GenBank/DDBJ whole genome shotgun (WGS) entry which is preliminary data.</text>
</comment>
<organism evidence="3 4">
    <name type="scientific">Spiribacter onubensis</name>
    <dbReference type="NCBI Taxonomy" id="3122420"/>
    <lineage>
        <taxon>Bacteria</taxon>
        <taxon>Pseudomonadati</taxon>
        <taxon>Pseudomonadota</taxon>
        <taxon>Gammaproteobacteria</taxon>
        <taxon>Chromatiales</taxon>
        <taxon>Ectothiorhodospiraceae</taxon>
        <taxon>Spiribacter</taxon>
    </lineage>
</organism>
<name>A0ABV3SB39_9GAMM</name>
<dbReference type="PROSITE" id="PS00018">
    <property type="entry name" value="EF_HAND_1"/>
    <property type="match status" value="3"/>
</dbReference>
<dbReference type="SUPFAM" id="SSF47473">
    <property type="entry name" value="EF-hand"/>
    <property type="match status" value="1"/>
</dbReference>
<evidence type="ECO:0000259" key="2">
    <source>
        <dbReference type="PROSITE" id="PS50222"/>
    </source>
</evidence>
<dbReference type="PROSITE" id="PS50222">
    <property type="entry name" value="EF_HAND_2"/>
    <property type="match status" value="1"/>
</dbReference>
<feature type="signal peptide" evidence="1">
    <location>
        <begin position="1"/>
        <end position="21"/>
    </location>
</feature>
<sequence length="148" mass="15964">MRNALFALTLTVSVTATIAAASESEPQMPPGERFLSVWDLNGNGTATLNELRTMRGRVFNSFDGNGDGVLDESEYAAFDQARAGDVEGYEGEDRERMQRITDGMSRSVSDADGDGVVQREEFLAGAEDWLGDLDTDGDGVITDGDFPD</sequence>
<evidence type="ECO:0000313" key="3">
    <source>
        <dbReference type="EMBL" id="MEX0387170.1"/>
    </source>
</evidence>
<evidence type="ECO:0000313" key="4">
    <source>
        <dbReference type="Proteomes" id="UP001556653"/>
    </source>
</evidence>
<accession>A0ABV3SB39</accession>
<protein>
    <recommendedName>
        <fullName evidence="2">EF-hand domain-containing protein</fullName>
    </recommendedName>
</protein>
<keyword evidence="1" id="KW-0732">Signal</keyword>
<dbReference type="Proteomes" id="UP001556653">
    <property type="component" value="Unassembled WGS sequence"/>
</dbReference>
<dbReference type="InterPro" id="IPR011992">
    <property type="entry name" value="EF-hand-dom_pair"/>
</dbReference>
<dbReference type="InterPro" id="IPR018247">
    <property type="entry name" value="EF_Hand_1_Ca_BS"/>
</dbReference>
<dbReference type="RefSeq" id="WP_367967715.1">
    <property type="nucleotide sequence ID" value="NZ_JBAKFI010000002.1"/>
</dbReference>
<feature type="chain" id="PRO_5046908388" description="EF-hand domain-containing protein" evidence="1">
    <location>
        <begin position="22"/>
        <end position="148"/>
    </location>
</feature>
<gene>
    <name evidence="3" type="ORF">V6X64_09215</name>
</gene>
<dbReference type="Pfam" id="PF13202">
    <property type="entry name" value="EF-hand_5"/>
    <property type="match status" value="2"/>
</dbReference>
<evidence type="ECO:0000256" key="1">
    <source>
        <dbReference type="SAM" id="SignalP"/>
    </source>
</evidence>
<feature type="domain" description="EF-hand" evidence="2">
    <location>
        <begin position="57"/>
        <end position="85"/>
    </location>
</feature>
<keyword evidence="4" id="KW-1185">Reference proteome</keyword>
<reference evidence="3 4" key="1">
    <citation type="submission" date="2024-02" db="EMBL/GenBank/DDBJ databases">
        <title>New especies of Spiribacter isolated from saline water.</title>
        <authorList>
            <person name="Leon M.J."/>
            <person name="De La Haba R."/>
            <person name="Sanchez-Porro C."/>
            <person name="Ventosa A."/>
        </authorList>
    </citation>
    <scope>NUCLEOTIDE SEQUENCE [LARGE SCALE GENOMIC DNA]</scope>
    <source>
        <strain evidence="4">ag22IC4-227</strain>
    </source>
</reference>